<evidence type="ECO:0000256" key="1">
    <source>
        <dbReference type="SAM" id="MobiDB-lite"/>
    </source>
</evidence>
<feature type="region of interest" description="Disordered" evidence="1">
    <location>
        <begin position="647"/>
        <end position="727"/>
    </location>
</feature>
<dbReference type="Proteomes" id="UP000515146">
    <property type="component" value="Unplaced"/>
</dbReference>
<dbReference type="AlphaFoldDB" id="A0A6P6XZM0"/>
<dbReference type="KEGG" id="dpte:113792734"/>
<dbReference type="RefSeq" id="XP_027198460.1">
    <property type="nucleotide sequence ID" value="XM_027342659.1"/>
</dbReference>
<proteinExistence type="predicted"/>
<feature type="region of interest" description="Disordered" evidence="1">
    <location>
        <begin position="748"/>
        <end position="773"/>
    </location>
</feature>
<feature type="region of interest" description="Disordered" evidence="1">
    <location>
        <begin position="285"/>
        <end position="329"/>
    </location>
</feature>
<feature type="compositionally biased region" description="Basic and acidic residues" evidence="1">
    <location>
        <begin position="189"/>
        <end position="200"/>
    </location>
</feature>
<accession>A0A6P6XZM0</accession>
<evidence type="ECO:0000313" key="3">
    <source>
        <dbReference type="RefSeq" id="XP_027198460.1"/>
    </source>
</evidence>
<gene>
    <name evidence="3" type="primary">LOC113792734</name>
</gene>
<feature type="compositionally biased region" description="Basic and acidic residues" evidence="1">
    <location>
        <begin position="368"/>
        <end position="377"/>
    </location>
</feature>
<feature type="compositionally biased region" description="Polar residues" evidence="1">
    <location>
        <begin position="304"/>
        <end position="329"/>
    </location>
</feature>
<feature type="compositionally biased region" description="Basic residues" evidence="1">
    <location>
        <begin position="693"/>
        <end position="707"/>
    </location>
</feature>
<dbReference type="InParanoid" id="A0A6P6XZM0"/>
<keyword evidence="2" id="KW-1185">Reference proteome</keyword>
<name>A0A6P6XZM0_DERPT</name>
<reference evidence="3" key="1">
    <citation type="submission" date="2025-08" db="UniProtKB">
        <authorList>
            <consortium name="RefSeq"/>
        </authorList>
    </citation>
    <scope>IDENTIFICATION</scope>
    <source>
        <strain evidence="3">Airmid</strain>
    </source>
</reference>
<dbReference type="SUPFAM" id="SSF57997">
    <property type="entry name" value="Tropomyosin"/>
    <property type="match status" value="1"/>
</dbReference>
<feature type="region of interest" description="Disordered" evidence="1">
    <location>
        <begin position="368"/>
        <end position="389"/>
    </location>
</feature>
<evidence type="ECO:0000313" key="2">
    <source>
        <dbReference type="Proteomes" id="UP000515146"/>
    </source>
</evidence>
<dbReference type="OrthoDB" id="10481109at2759"/>
<protein>
    <submittedName>
        <fullName evidence="3">Uncharacterized protein LOC113792734</fullName>
    </submittedName>
</protein>
<dbReference type="OMA" id="QADYETN"/>
<organism evidence="2 3">
    <name type="scientific">Dermatophagoides pteronyssinus</name>
    <name type="common">European house dust mite</name>
    <dbReference type="NCBI Taxonomy" id="6956"/>
    <lineage>
        <taxon>Eukaryota</taxon>
        <taxon>Metazoa</taxon>
        <taxon>Ecdysozoa</taxon>
        <taxon>Arthropoda</taxon>
        <taxon>Chelicerata</taxon>
        <taxon>Arachnida</taxon>
        <taxon>Acari</taxon>
        <taxon>Acariformes</taxon>
        <taxon>Sarcoptiformes</taxon>
        <taxon>Astigmata</taxon>
        <taxon>Psoroptidia</taxon>
        <taxon>Analgoidea</taxon>
        <taxon>Pyroglyphidae</taxon>
        <taxon>Dermatophagoidinae</taxon>
        <taxon>Dermatophagoides</taxon>
    </lineage>
</organism>
<feature type="region of interest" description="Disordered" evidence="1">
    <location>
        <begin position="189"/>
        <end position="208"/>
    </location>
</feature>
<sequence length="899" mass="103129">MEKQNLYGYLSYYGKKSKANFPIRKRKITIGNEKTNDIRLTQKQPPNRQFLELSIRRCLQNEWNYTLDLCVFDQTVRENITIDNEKIFIENNSIQLKNGSVITIFGHDFKFCSNQANKCTKSASKIPVLKSKTHLLDLYSNKSCGWSSRTNSPKKLSFNPIDSAIKSRIPISATKSALIDANDLKLPDEECNDNPDHQTSTHDSTFDVDSDKSSLMKFCTPDPTRTESVSMNKSLRSLLKMTPQQSLTPNRKSVIFNEFVEEKHNEYDHRTGKLFSTKKFSRKLFPISPDPQQDVEPDELGSFLETSPDQYKTLPNQNDSTLASDNVSNGDNFVTINDNMIVDYHSQSPEPEIDQQQQSIINDDHYSQVDHQSKHPDNTILTADHNEHGTLDSNVDFEVETLQQPKTPQADYETNVDFGIKKLQQPKTPQADYVSNIDFAVKKLQQPKTPQADYVSNVDFAVKKLQQPKTPQADYETNVDFAVKKLQQPKTPQADYETNIDFAVKKLQQPKTPQADYVSNVDFGIKKLQQPKTPLADYETNVDFAVKKLQQSSTPIANYEKNIDFGIKKLQQPTTPIADYETNIDFGIKKLQQPKTPQADYVSKIDFGIKRLQRRIIPLPEYDDNFDGLENLFATDDNDINLMITPIKPKARGRRPKQKIENSENRMLTRSAHKKKIKNEEQQDEQLEEKLLKSKKQSTGVKRRRKAPKDEIGQLIDNDSDDESKADQVDIEKIREFAEIYSKKSNNHDVDQFHKRSRGRGSRKQSSTATMTNDDDELQAIDIMELDDNQLIDAMNERSSVTNGKRKTAPTRKRKTTAINKTCKSNESDDHLIDDDCIDQQENQKNVASCQPQRMNNQKKCRIILPDVDFSMRLECNDSNEQTTKAKVIMTRSRAKRIH</sequence>